<evidence type="ECO:0000256" key="1">
    <source>
        <dbReference type="SAM" id="MobiDB-lite"/>
    </source>
</evidence>
<comment type="caution">
    <text evidence="2">The sequence shown here is derived from an EMBL/GenBank/DDBJ whole genome shotgun (WGS) entry which is preliminary data.</text>
</comment>
<proteinExistence type="predicted"/>
<accession>A0A640STV7</accession>
<name>A0A640STV7_9ACTN</name>
<keyword evidence="3" id="KW-1185">Reference proteome</keyword>
<protein>
    <submittedName>
        <fullName evidence="2">Uncharacterized protein</fullName>
    </submittedName>
</protein>
<feature type="region of interest" description="Disordered" evidence="1">
    <location>
        <begin position="258"/>
        <end position="279"/>
    </location>
</feature>
<dbReference type="Proteomes" id="UP000430079">
    <property type="component" value="Unassembled WGS sequence"/>
</dbReference>
<organism evidence="2 3">
    <name type="scientific">Streptomyces glebosus</name>
    <dbReference type="NCBI Taxonomy" id="249580"/>
    <lineage>
        <taxon>Bacteria</taxon>
        <taxon>Bacillati</taxon>
        <taxon>Actinomycetota</taxon>
        <taxon>Actinomycetes</taxon>
        <taxon>Kitasatosporales</taxon>
        <taxon>Streptomycetaceae</taxon>
        <taxon>Streptomyces</taxon>
    </lineage>
</organism>
<dbReference type="RefSeq" id="WP_190143442.1">
    <property type="nucleotide sequence ID" value="NZ_BLIO01000001.1"/>
</dbReference>
<evidence type="ECO:0000313" key="2">
    <source>
        <dbReference type="EMBL" id="GFE13701.1"/>
    </source>
</evidence>
<dbReference type="AlphaFoldDB" id="A0A640STV7"/>
<dbReference type="EMBL" id="BLIO01000001">
    <property type="protein sequence ID" value="GFE13701.1"/>
    <property type="molecule type" value="Genomic_DNA"/>
</dbReference>
<evidence type="ECO:0000313" key="3">
    <source>
        <dbReference type="Proteomes" id="UP000430079"/>
    </source>
</evidence>
<sequence>MHASADAPTADLAAAWQLVDHRSTAGTADPVVLDCARRLAADPDGEHAAEWVYGLLSMTRYLATRADDTTAGQVAEVLRTAAGALDGPPCDHRSHPYESALEQLDFDELELTGSAPDVVLLGNGTPTEADPAWQEPGTKEEYRCPHAVAVFARIAAEIIAPGSPQGIPERIPQHHEDCIEDLASVLHGYPSGGAEPAYEITAGAGLPAHPTTGALAGHLALLRAGCWEAASGTIRPRWVLDDMIGTLEDALRELAGATCSHGDGAHPELSGDPDTDAGTGYHLLTPGGRALLQRSYEDGIEDAPPAAWTCRAHLEALARDTLGHLTAARDRFFGERRTAYLDADCLRPDGTWDAARLAGVLRGAAEGEERTEDLGLWAARRFVGGSGTAHERLMLFLTVCHSLDLAYPDPPPSVYRELRPVLESAVAALPETCPHGDAHPGAGAGLPGEAGEHLAHLCAPESFAAPEGAREPDTWACPRNLAPLAEEWLEWCDTWDEAAEDGYGEDDD</sequence>
<reference evidence="2 3" key="1">
    <citation type="submission" date="2019-12" db="EMBL/GenBank/DDBJ databases">
        <title>Whole genome shotgun sequence of Streptomyces hygroscopicus subsp. glebosus NBRC 13786.</title>
        <authorList>
            <person name="Ichikawa N."/>
            <person name="Kimura A."/>
            <person name="Kitahashi Y."/>
            <person name="Komaki H."/>
            <person name="Tamura T."/>
        </authorList>
    </citation>
    <scope>NUCLEOTIDE SEQUENCE [LARGE SCALE GENOMIC DNA]</scope>
    <source>
        <strain evidence="2 3">NBRC 13786</strain>
    </source>
</reference>
<gene>
    <name evidence="2" type="ORF">Sgleb_17480</name>
</gene>